<dbReference type="Proteomes" id="UP000663881">
    <property type="component" value="Unassembled WGS sequence"/>
</dbReference>
<accession>A0A820N3N6</accession>
<proteinExistence type="predicted"/>
<evidence type="ECO:0000313" key="3">
    <source>
        <dbReference type="Proteomes" id="UP000663881"/>
    </source>
</evidence>
<feature type="compositionally biased region" description="Polar residues" evidence="1">
    <location>
        <begin position="1"/>
        <end position="20"/>
    </location>
</feature>
<organism evidence="2 3">
    <name type="scientific">Adineta steineri</name>
    <dbReference type="NCBI Taxonomy" id="433720"/>
    <lineage>
        <taxon>Eukaryota</taxon>
        <taxon>Metazoa</taxon>
        <taxon>Spiralia</taxon>
        <taxon>Gnathifera</taxon>
        <taxon>Rotifera</taxon>
        <taxon>Eurotatoria</taxon>
        <taxon>Bdelloidea</taxon>
        <taxon>Adinetida</taxon>
        <taxon>Adinetidae</taxon>
        <taxon>Adineta</taxon>
    </lineage>
</organism>
<feature type="non-terminal residue" evidence="2">
    <location>
        <position position="1"/>
    </location>
</feature>
<protein>
    <submittedName>
        <fullName evidence="2">Uncharacterized protein</fullName>
    </submittedName>
</protein>
<reference evidence="2" key="1">
    <citation type="submission" date="2021-02" db="EMBL/GenBank/DDBJ databases">
        <authorList>
            <person name="Nowell W R."/>
        </authorList>
    </citation>
    <scope>NUCLEOTIDE SEQUENCE</scope>
</reference>
<feature type="region of interest" description="Disordered" evidence="1">
    <location>
        <begin position="1"/>
        <end position="45"/>
    </location>
</feature>
<sequence>GSTSGDSSNYFRSTDAQSGNVLPEARGETVTSGQVGDGISDHYKK</sequence>
<evidence type="ECO:0000256" key="1">
    <source>
        <dbReference type="SAM" id="MobiDB-lite"/>
    </source>
</evidence>
<name>A0A820N3N6_9BILA</name>
<dbReference type="AlphaFoldDB" id="A0A820N3N6"/>
<gene>
    <name evidence="2" type="ORF">OKA104_LOCUS50384</name>
</gene>
<comment type="caution">
    <text evidence="2">The sequence shown here is derived from an EMBL/GenBank/DDBJ whole genome shotgun (WGS) entry which is preliminary data.</text>
</comment>
<dbReference type="EMBL" id="CAJOAY010025229">
    <property type="protein sequence ID" value="CAF4381480.1"/>
    <property type="molecule type" value="Genomic_DNA"/>
</dbReference>
<evidence type="ECO:0000313" key="2">
    <source>
        <dbReference type="EMBL" id="CAF4381480.1"/>
    </source>
</evidence>